<reference evidence="1" key="2">
    <citation type="submission" date="2024-06" db="EMBL/GenBank/DDBJ databases">
        <authorList>
            <person name="Petrova K.O."/>
            <person name="Toshchakov S.V."/>
            <person name="Boltjanskaja Y.V."/>
            <person name="Kevbrin V."/>
        </authorList>
    </citation>
    <scope>NUCLEOTIDE SEQUENCE</scope>
    <source>
        <strain evidence="1">Z-910T</strain>
    </source>
</reference>
<accession>A0AAU7VP02</accession>
<gene>
    <name evidence="1" type="ORF">PRVXT_000925</name>
</gene>
<proteinExistence type="predicted"/>
<protein>
    <submittedName>
        <fullName evidence="1">DUF1292 domain-containing protein</fullName>
    </submittedName>
</protein>
<name>A0AAU7VP02_9FIRM</name>
<reference evidence="1" key="1">
    <citation type="journal article" date="2013" name="Extremophiles">
        <title>Proteinivorax tanatarense gen. nov., sp. nov., an anaerobic, haloalkaliphilic, proteolytic bacterium isolated from a decaying algal bloom, and proposal of Proteinivoraceae fam. nov.</title>
        <authorList>
            <person name="Kevbrin V."/>
            <person name="Boltyanskaya Y."/>
            <person name="Zhilina T."/>
            <person name="Kolganova T."/>
            <person name="Lavrentjeva E."/>
            <person name="Kuznetsov B."/>
        </authorList>
    </citation>
    <scope>NUCLEOTIDE SEQUENCE</scope>
    <source>
        <strain evidence="1">Z-910T</strain>
    </source>
</reference>
<dbReference type="InterPro" id="IPR009711">
    <property type="entry name" value="UPF0473"/>
</dbReference>
<dbReference type="EMBL" id="CP158367">
    <property type="protein sequence ID" value="XBX75771.1"/>
    <property type="molecule type" value="Genomic_DNA"/>
</dbReference>
<dbReference type="Pfam" id="PF06949">
    <property type="entry name" value="DUF1292"/>
    <property type="match status" value="1"/>
</dbReference>
<dbReference type="RefSeq" id="WP_350344508.1">
    <property type="nucleotide sequence ID" value="NZ_CP158367.1"/>
</dbReference>
<organism evidence="1">
    <name type="scientific">Proteinivorax tanatarense</name>
    <dbReference type="NCBI Taxonomy" id="1260629"/>
    <lineage>
        <taxon>Bacteria</taxon>
        <taxon>Bacillati</taxon>
        <taxon>Bacillota</taxon>
        <taxon>Clostridia</taxon>
        <taxon>Eubacteriales</taxon>
        <taxon>Proteinivoracaceae</taxon>
        <taxon>Proteinivorax</taxon>
    </lineage>
</organism>
<sequence>MDQEKENIRIALVDDEGNEHLFNEYDRVSYDGEEYVFLIPEGTIEPETAHVFKVEEKDGELVYNVVEDSDLLDKIEETWHNELKEED</sequence>
<evidence type="ECO:0000313" key="1">
    <source>
        <dbReference type="EMBL" id="XBX75771.1"/>
    </source>
</evidence>
<dbReference type="AlphaFoldDB" id="A0AAU7VP02"/>